<name>A0A060T1B0_BLAAD</name>
<proteinExistence type="predicted"/>
<feature type="domain" description="Cwf19-like protein C-terminal" evidence="2">
    <location>
        <begin position="417"/>
        <end position="496"/>
    </location>
</feature>
<dbReference type="PhylomeDB" id="A0A060T1B0"/>
<evidence type="ECO:0000259" key="2">
    <source>
        <dbReference type="Pfam" id="PF04676"/>
    </source>
</evidence>
<feature type="compositionally biased region" description="Basic and acidic residues" evidence="1">
    <location>
        <begin position="237"/>
        <end position="247"/>
    </location>
</feature>
<dbReference type="GO" id="GO:0071014">
    <property type="term" value="C:post-mRNA release spliceosomal complex"/>
    <property type="evidence" value="ECO:0007669"/>
    <property type="project" value="TreeGrafter"/>
</dbReference>
<protein>
    <submittedName>
        <fullName evidence="4">ARAD1C18810p</fullName>
    </submittedName>
</protein>
<feature type="region of interest" description="Disordered" evidence="1">
    <location>
        <begin position="230"/>
        <end position="278"/>
    </location>
</feature>
<dbReference type="Pfam" id="PF04677">
    <property type="entry name" value="CwfJ_C_1"/>
    <property type="match status" value="1"/>
</dbReference>
<dbReference type="PANTHER" id="PTHR12072:SF4">
    <property type="entry name" value="CWF19-LIKE PROTEIN 1"/>
    <property type="match status" value="1"/>
</dbReference>
<dbReference type="Gene3D" id="3.30.428.10">
    <property type="entry name" value="HIT-like"/>
    <property type="match status" value="1"/>
</dbReference>
<reference evidence="4" key="2">
    <citation type="submission" date="2014-06" db="EMBL/GenBank/DDBJ databases">
        <title>The complete genome of Blastobotrys (Arxula) adeninivorans LS3 - a yeast of biotechnological interest.</title>
        <authorList>
            <person name="Kunze G."/>
            <person name="Gaillardin C."/>
            <person name="Czernicka M."/>
            <person name="Durrens P."/>
            <person name="Martin T."/>
            <person name="Boer E."/>
            <person name="Gabaldon T."/>
            <person name="Cruz J."/>
            <person name="Talla E."/>
            <person name="Marck C."/>
            <person name="Goffeau A."/>
            <person name="Barbe V."/>
            <person name="Baret P."/>
            <person name="Baronian K."/>
            <person name="Beier S."/>
            <person name="Bleykasten C."/>
            <person name="Bode R."/>
            <person name="Casaregola S."/>
            <person name="Despons L."/>
            <person name="Fairhead C."/>
            <person name="Giersberg M."/>
            <person name="Gierski P."/>
            <person name="Hahnel U."/>
            <person name="Hartmann A."/>
            <person name="Jankowska D."/>
            <person name="Jubin C."/>
            <person name="Jung P."/>
            <person name="Lafontaine I."/>
            <person name="Leh-Louis V."/>
            <person name="Lemaire M."/>
            <person name="Marcet-Houben M."/>
            <person name="Mascher M."/>
            <person name="Morel G."/>
            <person name="Richard G.-F."/>
            <person name="Riechen J."/>
            <person name="Sacerdot C."/>
            <person name="Sarkar A."/>
            <person name="Savel G."/>
            <person name="Schacherer J."/>
            <person name="Sherman D."/>
            <person name="Straub M.-L."/>
            <person name="Stein N."/>
            <person name="Thierry A."/>
            <person name="Trautwein-Schult A."/>
            <person name="Westhof E."/>
            <person name="Worch S."/>
            <person name="Dujon B."/>
            <person name="Souciet J.-L."/>
            <person name="Wincker P."/>
            <person name="Scholz U."/>
            <person name="Neuveglise N."/>
        </authorList>
    </citation>
    <scope>NUCLEOTIDE SEQUENCE</scope>
    <source>
        <strain evidence="4">LS3</strain>
    </source>
</reference>
<evidence type="ECO:0000313" key="4">
    <source>
        <dbReference type="EMBL" id="CDP34713.1"/>
    </source>
</evidence>
<dbReference type="GO" id="GO:0061632">
    <property type="term" value="F:RNA lariat debranching enzyme activator activity"/>
    <property type="evidence" value="ECO:0007669"/>
    <property type="project" value="TreeGrafter"/>
</dbReference>
<dbReference type="Pfam" id="PF04676">
    <property type="entry name" value="CwfJ_C_2"/>
    <property type="match status" value="1"/>
</dbReference>
<dbReference type="EMBL" id="HG937693">
    <property type="protein sequence ID" value="CDP34713.1"/>
    <property type="molecule type" value="Genomic_DNA"/>
</dbReference>
<evidence type="ECO:0000256" key="1">
    <source>
        <dbReference type="SAM" id="MobiDB-lite"/>
    </source>
</evidence>
<dbReference type="GO" id="GO:0000398">
    <property type="term" value="P:mRNA splicing, via spliceosome"/>
    <property type="evidence" value="ECO:0007669"/>
    <property type="project" value="TreeGrafter"/>
</dbReference>
<organism evidence="4">
    <name type="scientific">Blastobotrys adeninivorans</name>
    <name type="common">Yeast</name>
    <name type="synonym">Arxula adeninivorans</name>
    <dbReference type="NCBI Taxonomy" id="409370"/>
    <lineage>
        <taxon>Eukaryota</taxon>
        <taxon>Fungi</taxon>
        <taxon>Dikarya</taxon>
        <taxon>Ascomycota</taxon>
        <taxon>Saccharomycotina</taxon>
        <taxon>Dipodascomycetes</taxon>
        <taxon>Dipodascales</taxon>
        <taxon>Trichomonascaceae</taxon>
        <taxon>Blastobotrys</taxon>
    </lineage>
</organism>
<dbReference type="InterPro" id="IPR006767">
    <property type="entry name" value="Cwf19-like_C_dom-2"/>
</dbReference>
<dbReference type="SUPFAM" id="SSF54197">
    <property type="entry name" value="HIT-like"/>
    <property type="match status" value="1"/>
</dbReference>
<dbReference type="InterPro" id="IPR036265">
    <property type="entry name" value="HIT-like_sf"/>
</dbReference>
<evidence type="ECO:0000259" key="3">
    <source>
        <dbReference type="Pfam" id="PF04677"/>
    </source>
</evidence>
<accession>A0A060T1B0</accession>
<dbReference type="CDD" id="cd07380">
    <property type="entry name" value="MPP_CWF19_N"/>
    <property type="match status" value="1"/>
</dbReference>
<reference evidence="4" key="1">
    <citation type="submission" date="2014-02" db="EMBL/GenBank/DDBJ databases">
        <authorList>
            <person name="Genoscope - CEA"/>
        </authorList>
    </citation>
    <scope>NUCLEOTIDE SEQUENCE</scope>
    <source>
        <strain evidence="4">LS3</strain>
    </source>
</reference>
<feature type="domain" description="Cwf19-like C-terminal" evidence="3">
    <location>
        <begin position="275"/>
        <end position="403"/>
    </location>
</feature>
<dbReference type="InterPro" id="IPR006768">
    <property type="entry name" value="Cwf19-like_C_dom-1"/>
</dbReference>
<dbReference type="PANTHER" id="PTHR12072">
    <property type="entry name" value="CWF19, CELL CYCLE CONTROL PROTEIN"/>
    <property type="match status" value="1"/>
</dbReference>
<dbReference type="InterPro" id="IPR040194">
    <property type="entry name" value="Cwf19-like"/>
</dbReference>
<gene>
    <name evidence="4" type="ORF">GNLVRS02_ARAD1C18810g</name>
</gene>
<sequence>MSNLKVLVFGQVNNNLNELIAKANSIHNSKNGPFSLLLILGNIITSEDHVDALDLPGYFTSRSFDQLPQVFKEKVSQEDNFGEVSPNLTYLGSTGRFNVAEGLSIAFHGGSQDDGDIIPGPVDILLSHDFPTAITDHSQSAPLLADDVSMSKLVSQAVVDTTPRYHFAPCKGTFWERKPFEWPESDPANRVTRFIALDSYAGAKKWFYAFNILAQQSEFPALPPANLTANPFINNSQKDERAEDTKSTDNSAVLTAIDRPKRPLDTQQPGKKKRKTKTRTVNPDSCFFCLSNPKVDRQLIVSIADESYLALPKGPLTLLHDDIPTHILFIPLPHVPTFSSLPDESKDKVALEKRKYMAAMGQLYGPKDLVPVSFEINRSDGVHAHTQIVFIRKDTINDLKQAFLREAEMNGLKMTEQSNVPAEGDYFVVSLDTAQEYLVIEIAPGSYFDLQFGRKVLASHLEILDRLDWRACAQSPKEEESFGNKFKQAFKPLDFTL</sequence>
<dbReference type="AlphaFoldDB" id="A0A060T1B0"/>